<keyword evidence="1" id="KW-0472">Membrane</keyword>
<evidence type="ECO:0000313" key="3">
    <source>
        <dbReference type="EMBL" id="KKM67869.1"/>
    </source>
</evidence>
<name>A0A0F9JDJ8_9ZZZZ</name>
<feature type="transmembrane region" description="Helical" evidence="1">
    <location>
        <begin position="291"/>
        <end position="319"/>
    </location>
</feature>
<reference evidence="3" key="1">
    <citation type="journal article" date="2015" name="Nature">
        <title>Complex archaea that bridge the gap between prokaryotes and eukaryotes.</title>
        <authorList>
            <person name="Spang A."/>
            <person name="Saw J.H."/>
            <person name="Jorgensen S.L."/>
            <person name="Zaremba-Niedzwiedzka K."/>
            <person name="Martijn J."/>
            <person name="Lind A.E."/>
            <person name="van Eijk R."/>
            <person name="Schleper C."/>
            <person name="Guy L."/>
            <person name="Ettema T.J."/>
        </authorList>
    </citation>
    <scope>NUCLEOTIDE SEQUENCE</scope>
</reference>
<feature type="transmembrane region" description="Helical" evidence="1">
    <location>
        <begin position="325"/>
        <end position="349"/>
    </location>
</feature>
<sequence length="490" mass="53813">MSFNISYIFEAIDRFSPTIAKINSALTKVQAKISSVNASFKKVGQNLTKIGRSLSLKVTAPLVAFAAYTIKQAADFETLTVRMRPYLGSLAQANDYMTKLAEWTAQKSPFHIKDTASAAVALMNFGVTAKGVIKVLSQLGDISSETGLDLNQLSRLYGLTKSIGVLQFRYIRQVPQLVAPILQVFKQMGKKGTIQEFASKGMITFGIMKRAIEIMTGKGGVAFHAMIRQMDTIHGSLSKLIDNSELASAKVGGFIWKSLHMLKLTQDVVKFLGYFVKHFDKFIKLHPMMKLLVFFGGIAASIGPILIGVGLLISAFIFLGEAVSFSIWPITLIAIGILAATAAVTYLYIKFKAIREVVKGMRTFIKAQIWGFKLILYIVKKIAKVIGFIMKYTGLKFVGHIISMGAKKVFGGKGQELTRKSPDAYGHIESPFIRSFLPSLAKSSASKKTDITIHVSDPGKVIDKVTQKTGDSTNVVHLGRNMRHIDLGWI</sequence>
<dbReference type="InterPro" id="IPR013491">
    <property type="entry name" value="Tape_meas_N"/>
</dbReference>
<dbReference type="AlphaFoldDB" id="A0A0F9JDJ8"/>
<dbReference type="Pfam" id="PF20155">
    <property type="entry name" value="TMP_3"/>
    <property type="match status" value="1"/>
</dbReference>
<keyword evidence="1" id="KW-0812">Transmembrane</keyword>
<accession>A0A0F9JDJ8</accession>
<evidence type="ECO:0000259" key="2">
    <source>
        <dbReference type="Pfam" id="PF20155"/>
    </source>
</evidence>
<comment type="caution">
    <text evidence="3">The sequence shown here is derived from an EMBL/GenBank/DDBJ whole genome shotgun (WGS) entry which is preliminary data.</text>
</comment>
<organism evidence="3">
    <name type="scientific">marine sediment metagenome</name>
    <dbReference type="NCBI Taxonomy" id="412755"/>
    <lineage>
        <taxon>unclassified sequences</taxon>
        <taxon>metagenomes</taxon>
        <taxon>ecological metagenomes</taxon>
    </lineage>
</organism>
<protein>
    <recommendedName>
        <fullName evidence="2">Tape measure protein N-terminal domain-containing protein</fullName>
    </recommendedName>
</protein>
<evidence type="ECO:0000256" key="1">
    <source>
        <dbReference type="SAM" id="Phobius"/>
    </source>
</evidence>
<proteinExistence type="predicted"/>
<keyword evidence="1" id="KW-1133">Transmembrane helix</keyword>
<dbReference type="EMBL" id="LAZR01010273">
    <property type="protein sequence ID" value="KKM67869.1"/>
    <property type="molecule type" value="Genomic_DNA"/>
</dbReference>
<feature type="domain" description="Tape measure protein N-terminal" evidence="2">
    <location>
        <begin position="70"/>
        <end position="244"/>
    </location>
</feature>
<gene>
    <name evidence="3" type="ORF">LCGC14_1466770</name>
</gene>